<name>A0AA42J2R9_9FIRM</name>
<dbReference type="Pfam" id="PF00512">
    <property type="entry name" value="HisKA"/>
    <property type="match status" value="1"/>
</dbReference>
<evidence type="ECO:0000259" key="15">
    <source>
        <dbReference type="PROSITE" id="PS50109"/>
    </source>
</evidence>
<feature type="transmembrane region" description="Helical" evidence="14">
    <location>
        <begin position="12"/>
        <end position="33"/>
    </location>
</feature>
<keyword evidence="6" id="KW-0808">Transferase</keyword>
<keyword evidence="12" id="KW-0902">Two-component regulatory system</keyword>
<feature type="transmembrane region" description="Helical" evidence="14">
    <location>
        <begin position="384"/>
        <end position="417"/>
    </location>
</feature>
<dbReference type="RefSeq" id="WP_271013305.1">
    <property type="nucleotide sequence ID" value="NZ_JAQIFT010000062.1"/>
</dbReference>
<evidence type="ECO:0000256" key="14">
    <source>
        <dbReference type="SAM" id="Phobius"/>
    </source>
</evidence>
<keyword evidence="7 14" id="KW-0812">Transmembrane</keyword>
<keyword evidence="9 16" id="KW-0418">Kinase</keyword>
<sequence length="707" mass="81515">MKHLTKYKWRFSVITLMGILLLSFFMMLSYPSITENAEAYKDRILAGGDLPQLLIQSNYSLYSKMQKEELIDKYDTEVLGNTSEDRSLSTIWSENLMKGYLSIEYVAIDNETQNIRSNIPYIESKLEQVPPTPAQLDNQYEFFIAFQYNENGEINILLDSTGAESGLKFNILNLEQGVKDSLSQKGLHQVKNMTYFYGISKINGNGDSLVWEIDSALRTEYMDMAVQIMYALTLCLIIVALLIPYRVIKEVTVFQWIYRVPLELLIFLGGFIISVQFSYAGEMIRSYKADHIVYFYGIFIGNIAFSPIIVKLINLISWLIYFGTIVVFVWGIKSMHQEGVKNYLVQHTLVGRGYIVLIRKLMDRVEQLSHTHFEDLEEKSLKRFMLISLFVLSGLCCLWLFGIIGILIYVLGVYWVIEKALQQIKYYYQKLLNTTTDLAQGDLDTKILEEELGIFEPIKQRVEQIQIGFKQSVEEEIRSQKLKTELITNVSHDLKTPLTSIVSYVSLLKQEDLSKEVREQYIDILERKSIRLQTLIEDLFEMSKANSGNIILTPERVDLIALIKQTLFELDDNIQAARVQFRTRFEEDKVYLVLDSTRTFRVFDNLINNITKYAMPNSRAYIEVTSEGDEVVIVLKNTAKEELDFDQDEITERFVRGDRSRHTEGSGLGLAIAKSFVELQNGSLKIELDGDLFKVIIRFKKDIGGTC</sequence>
<evidence type="ECO:0000256" key="13">
    <source>
        <dbReference type="ARBA" id="ARBA00023136"/>
    </source>
</evidence>
<dbReference type="InterPro" id="IPR036097">
    <property type="entry name" value="HisK_dim/P_sf"/>
</dbReference>
<reference evidence="16" key="1">
    <citation type="journal article" date="2023" name="Int. J. Syst. Evol. Microbiol.">
        <title>&lt;i&gt;Holtiella tumoricola&lt;/i&gt; gen. nov. sp. nov., isolated from a human clinical sample.</title>
        <authorList>
            <person name="Allen-Vercoe E."/>
            <person name="Daigneault M.C."/>
            <person name="Vancuren S.J."/>
            <person name="Cochrane K."/>
            <person name="O'Neal L.L."/>
            <person name="Sankaranarayanan K."/>
            <person name="Lawson P.A."/>
        </authorList>
    </citation>
    <scope>NUCLEOTIDE SEQUENCE</scope>
    <source>
        <strain evidence="16">CC70A</strain>
    </source>
</reference>
<protein>
    <recommendedName>
        <fullName evidence="3">histidine kinase</fullName>
        <ecNumber evidence="3">2.7.13.3</ecNumber>
    </recommendedName>
</protein>
<evidence type="ECO:0000256" key="2">
    <source>
        <dbReference type="ARBA" id="ARBA00004651"/>
    </source>
</evidence>
<evidence type="ECO:0000256" key="1">
    <source>
        <dbReference type="ARBA" id="ARBA00000085"/>
    </source>
</evidence>
<evidence type="ECO:0000256" key="12">
    <source>
        <dbReference type="ARBA" id="ARBA00023012"/>
    </source>
</evidence>
<comment type="subcellular location">
    <subcellularLocation>
        <location evidence="2">Cell membrane</location>
        <topology evidence="2">Multi-pass membrane protein</topology>
    </subcellularLocation>
</comment>
<dbReference type="SMART" id="SM00388">
    <property type="entry name" value="HisKA"/>
    <property type="match status" value="1"/>
</dbReference>
<dbReference type="Gene3D" id="1.10.287.130">
    <property type="match status" value="1"/>
</dbReference>
<keyword evidence="4" id="KW-1003">Cell membrane</keyword>
<evidence type="ECO:0000256" key="4">
    <source>
        <dbReference type="ARBA" id="ARBA00022475"/>
    </source>
</evidence>
<evidence type="ECO:0000256" key="10">
    <source>
        <dbReference type="ARBA" id="ARBA00022840"/>
    </source>
</evidence>
<dbReference type="Pfam" id="PF02518">
    <property type="entry name" value="HATPase_c"/>
    <property type="match status" value="1"/>
</dbReference>
<organism evidence="16 17">
    <name type="scientific">Holtiella tumoricola</name>
    <dbReference type="NCBI Taxonomy" id="3018743"/>
    <lineage>
        <taxon>Bacteria</taxon>
        <taxon>Bacillati</taxon>
        <taxon>Bacillota</taxon>
        <taxon>Clostridia</taxon>
        <taxon>Lachnospirales</taxon>
        <taxon>Cellulosilyticaceae</taxon>
        <taxon>Holtiella</taxon>
    </lineage>
</organism>
<keyword evidence="8" id="KW-0547">Nucleotide-binding</keyword>
<comment type="catalytic activity">
    <reaction evidence="1">
        <text>ATP + protein L-histidine = ADP + protein N-phospho-L-histidine.</text>
        <dbReference type="EC" id="2.7.13.3"/>
    </reaction>
</comment>
<evidence type="ECO:0000256" key="11">
    <source>
        <dbReference type="ARBA" id="ARBA00022989"/>
    </source>
</evidence>
<dbReference type="EC" id="2.7.13.3" evidence="3"/>
<feature type="transmembrane region" description="Helical" evidence="14">
    <location>
        <begin position="228"/>
        <end position="248"/>
    </location>
</feature>
<keyword evidence="10" id="KW-0067">ATP-binding</keyword>
<comment type="caution">
    <text evidence="16">The sequence shown here is derived from an EMBL/GenBank/DDBJ whole genome shotgun (WGS) entry which is preliminary data.</text>
</comment>
<feature type="domain" description="Histidine kinase" evidence="15">
    <location>
        <begin position="489"/>
        <end position="687"/>
    </location>
</feature>
<evidence type="ECO:0000313" key="16">
    <source>
        <dbReference type="EMBL" id="MDA3733488.1"/>
    </source>
</evidence>
<dbReference type="InterPro" id="IPR003661">
    <property type="entry name" value="HisK_dim/P_dom"/>
</dbReference>
<dbReference type="GO" id="GO:0005524">
    <property type="term" value="F:ATP binding"/>
    <property type="evidence" value="ECO:0007669"/>
    <property type="project" value="UniProtKB-KW"/>
</dbReference>
<dbReference type="SMART" id="SM00387">
    <property type="entry name" value="HATPase_c"/>
    <property type="match status" value="1"/>
</dbReference>
<dbReference type="CDD" id="cd00082">
    <property type="entry name" value="HisKA"/>
    <property type="match status" value="1"/>
</dbReference>
<evidence type="ECO:0000256" key="3">
    <source>
        <dbReference type="ARBA" id="ARBA00012438"/>
    </source>
</evidence>
<dbReference type="AlphaFoldDB" id="A0AA42J2R9"/>
<dbReference type="PANTHER" id="PTHR45528">
    <property type="entry name" value="SENSOR HISTIDINE KINASE CPXA"/>
    <property type="match status" value="1"/>
</dbReference>
<accession>A0AA42J2R9</accession>
<dbReference type="GO" id="GO:0000155">
    <property type="term" value="F:phosphorelay sensor kinase activity"/>
    <property type="evidence" value="ECO:0007669"/>
    <property type="project" value="InterPro"/>
</dbReference>
<dbReference type="InterPro" id="IPR036890">
    <property type="entry name" value="HATPase_C_sf"/>
</dbReference>
<dbReference type="EMBL" id="JAQIFT010000062">
    <property type="protein sequence ID" value="MDA3733488.1"/>
    <property type="molecule type" value="Genomic_DNA"/>
</dbReference>
<dbReference type="Gene3D" id="3.30.565.10">
    <property type="entry name" value="Histidine kinase-like ATPase, C-terminal domain"/>
    <property type="match status" value="1"/>
</dbReference>
<dbReference type="FunFam" id="1.10.287.130:FF:000001">
    <property type="entry name" value="Two-component sensor histidine kinase"/>
    <property type="match status" value="1"/>
</dbReference>
<dbReference type="SUPFAM" id="SSF55874">
    <property type="entry name" value="ATPase domain of HSP90 chaperone/DNA topoisomerase II/histidine kinase"/>
    <property type="match status" value="1"/>
</dbReference>
<dbReference type="PROSITE" id="PS50109">
    <property type="entry name" value="HIS_KIN"/>
    <property type="match status" value="1"/>
</dbReference>
<keyword evidence="11 14" id="KW-1133">Transmembrane helix</keyword>
<dbReference type="Proteomes" id="UP001169242">
    <property type="component" value="Unassembled WGS sequence"/>
</dbReference>
<evidence type="ECO:0000256" key="7">
    <source>
        <dbReference type="ARBA" id="ARBA00022692"/>
    </source>
</evidence>
<feature type="transmembrane region" description="Helical" evidence="14">
    <location>
        <begin position="292"/>
        <end position="309"/>
    </location>
</feature>
<dbReference type="GO" id="GO:0005886">
    <property type="term" value="C:plasma membrane"/>
    <property type="evidence" value="ECO:0007669"/>
    <property type="project" value="UniProtKB-SubCell"/>
</dbReference>
<evidence type="ECO:0000256" key="8">
    <source>
        <dbReference type="ARBA" id="ARBA00022741"/>
    </source>
</evidence>
<evidence type="ECO:0000313" key="17">
    <source>
        <dbReference type="Proteomes" id="UP001169242"/>
    </source>
</evidence>
<gene>
    <name evidence="16" type="ORF">PBV87_18570</name>
</gene>
<keyword evidence="5" id="KW-0597">Phosphoprotein</keyword>
<feature type="transmembrane region" description="Helical" evidence="14">
    <location>
        <begin position="315"/>
        <end position="332"/>
    </location>
</feature>
<dbReference type="InterPro" id="IPR003594">
    <property type="entry name" value="HATPase_dom"/>
</dbReference>
<keyword evidence="17" id="KW-1185">Reference proteome</keyword>
<keyword evidence="13 14" id="KW-0472">Membrane</keyword>
<dbReference type="PANTHER" id="PTHR45528:SF1">
    <property type="entry name" value="SENSOR HISTIDINE KINASE CPXA"/>
    <property type="match status" value="1"/>
</dbReference>
<proteinExistence type="predicted"/>
<evidence type="ECO:0000256" key="6">
    <source>
        <dbReference type="ARBA" id="ARBA00022679"/>
    </source>
</evidence>
<dbReference type="SUPFAM" id="SSF47384">
    <property type="entry name" value="Homodimeric domain of signal transducing histidine kinase"/>
    <property type="match status" value="1"/>
</dbReference>
<feature type="transmembrane region" description="Helical" evidence="14">
    <location>
        <begin position="260"/>
        <end position="280"/>
    </location>
</feature>
<dbReference type="InterPro" id="IPR005467">
    <property type="entry name" value="His_kinase_dom"/>
</dbReference>
<dbReference type="InterPro" id="IPR050398">
    <property type="entry name" value="HssS/ArlS-like"/>
</dbReference>
<evidence type="ECO:0000256" key="5">
    <source>
        <dbReference type="ARBA" id="ARBA00022553"/>
    </source>
</evidence>
<evidence type="ECO:0000256" key="9">
    <source>
        <dbReference type="ARBA" id="ARBA00022777"/>
    </source>
</evidence>